<evidence type="ECO:0000313" key="6">
    <source>
        <dbReference type="EMBL" id="CAF4422676.1"/>
    </source>
</evidence>
<evidence type="ECO:0000256" key="2">
    <source>
        <dbReference type="ARBA" id="ARBA00022692"/>
    </source>
</evidence>
<protein>
    <recommendedName>
        <fullName evidence="5">SLC26A/SulP transporter domain-containing protein</fullName>
    </recommendedName>
</protein>
<dbReference type="GO" id="GO:0016020">
    <property type="term" value="C:membrane"/>
    <property type="evidence" value="ECO:0007669"/>
    <property type="project" value="UniProtKB-SubCell"/>
</dbReference>
<reference evidence="6" key="1">
    <citation type="submission" date="2021-02" db="EMBL/GenBank/DDBJ databases">
        <authorList>
            <person name="Nowell W R."/>
        </authorList>
    </citation>
    <scope>NUCLEOTIDE SEQUENCE</scope>
</reference>
<evidence type="ECO:0000256" key="4">
    <source>
        <dbReference type="ARBA" id="ARBA00023136"/>
    </source>
</evidence>
<keyword evidence="4" id="KW-0472">Membrane</keyword>
<organism evidence="6 7">
    <name type="scientific">Rotaria magnacalcarata</name>
    <dbReference type="NCBI Taxonomy" id="392030"/>
    <lineage>
        <taxon>Eukaryota</taxon>
        <taxon>Metazoa</taxon>
        <taxon>Spiralia</taxon>
        <taxon>Gnathifera</taxon>
        <taxon>Rotifera</taxon>
        <taxon>Eurotatoria</taxon>
        <taxon>Bdelloidea</taxon>
        <taxon>Philodinida</taxon>
        <taxon>Philodinidae</taxon>
        <taxon>Rotaria</taxon>
    </lineage>
</organism>
<evidence type="ECO:0000256" key="1">
    <source>
        <dbReference type="ARBA" id="ARBA00004141"/>
    </source>
</evidence>
<dbReference type="AlphaFoldDB" id="A0A8S2VYA8"/>
<keyword evidence="3" id="KW-1133">Transmembrane helix</keyword>
<dbReference type="Pfam" id="PF00916">
    <property type="entry name" value="Sulfate_transp"/>
    <property type="match status" value="1"/>
</dbReference>
<sequence length="41" mass="4364">MKVIFGTLISYLAKLHDQHGVTIVGTVKRGLPAPTAPAFTN</sequence>
<gene>
    <name evidence="6" type="ORF">SMN809_LOCUS31429</name>
</gene>
<keyword evidence="2" id="KW-0812">Transmembrane</keyword>
<name>A0A8S2VYA8_9BILA</name>
<evidence type="ECO:0000313" key="7">
    <source>
        <dbReference type="Proteomes" id="UP000676336"/>
    </source>
</evidence>
<comment type="subcellular location">
    <subcellularLocation>
        <location evidence="1">Membrane</location>
        <topology evidence="1">Multi-pass membrane protein</topology>
    </subcellularLocation>
</comment>
<feature type="non-terminal residue" evidence="6">
    <location>
        <position position="41"/>
    </location>
</feature>
<evidence type="ECO:0000259" key="5">
    <source>
        <dbReference type="Pfam" id="PF00916"/>
    </source>
</evidence>
<evidence type="ECO:0000256" key="3">
    <source>
        <dbReference type="ARBA" id="ARBA00022989"/>
    </source>
</evidence>
<dbReference type="Proteomes" id="UP000676336">
    <property type="component" value="Unassembled WGS sequence"/>
</dbReference>
<feature type="domain" description="SLC26A/SulP transporter" evidence="5">
    <location>
        <begin position="2"/>
        <end position="40"/>
    </location>
</feature>
<proteinExistence type="predicted"/>
<comment type="caution">
    <text evidence="6">The sequence shown here is derived from an EMBL/GenBank/DDBJ whole genome shotgun (WGS) entry which is preliminary data.</text>
</comment>
<dbReference type="EMBL" id="CAJOBI010062783">
    <property type="protein sequence ID" value="CAF4422676.1"/>
    <property type="molecule type" value="Genomic_DNA"/>
</dbReference>
<accession>A0A8S2VYA8</accession>
<dbReference type="InterPro" id="IPR011547">
    <property type="entry name" value="SLC26A/SulP_dom"/>
</dbReference>